<feature type="domain" description="Rho-GAP" evidence="2">
    <location>
        <begin position="191"/>
        <end position="360"/>
    </location>
</feature>
<dbReference type="Gene3D" id="1.10.555.10">
    <property type="entry name" value="Rho GTPase activation protein"/>
    <property type="match status" value="1"/>
</dbReference>
<dbReference type="PANTHER" id="PTHR45808">
    <property type="entry name" value="RHO GTPASE-ACTIVATING PROTEIN 68F"/>
    <property type="match status" value="1"/>
</dbReference>
<feature type="compositionally biased region" description="Low complexity" evidence="1">
    <location>
        <begin position="529"/>
        <end position="542"/>
    </location>
</feature>
<dbReference type="OrthoDB" id="410651at2759"/>
<evidence type="ECO:0000259" key="2">
    <source>
        <dbReference type="SMART" id="SM00324"/>
    </source>
</evidence>
<dbReference type="GO" id="GO:0005096">
    <property type="term" value="F:GTPase activator activity"/>
    <property type="evidence" value="ECO:0007669"/>
    <property type="project" value="TreeGrafter"/>
</dbReference>
<dbReference type="SUPFAM" id="SSF48350">
    <property type="entry name" value="GTPase activation domain, GAP"/>
    <property type="match status" value="1"/>
</dbReference>
<protein>
    <submittedName>
        <fullName evidence="3">HCL568Wp</fullName>
    </submittedName>
</protein>
<dbReference type="STRING" id="45286.A0A109UY39"/>
<dbReference type="Proteomes" id="UP000243052">
    <property type="component" value="Chromosome iii"/>
</dbReference>
<evidence type="ECO:0000313" key="3">
    <source>
        <dbReference type="EMBL" id="AMD19583.1"/>
    </source>
</evidence>
<feature type="compositionally biased region" description="Polar residues" evidence="1">
    <location>
        <begin position="375"/>
        <end position="419"/>
    </location>
</feature>
<dbReference type="EMBL" id="CP014243">
    <property type="protein sequence ID" value="AMD19583.1"/>
    <property type="molecule type" value="Genomic_DNA"/>
</dbReference>
<dbReference type="InterPro" id="IPR000198">
    <property type="entry name" value="RhoGAP_dom"/>
</dbReference>
<reference evidence="3 4" key="1">
    <citation type="submission" date="2016-01" db="EMBL/GenBank/DDBJ databases">
        <title>Genome sequence of the yeast Holleya sinecauda.</title>
        <authorList>
            <person name="Dietrich F.S."/>
        </authorList>
    </citation>
    <scope>NUCLEOTIDE SEQUENCE [LARGE SCALE GENOMIC DNA]</scope>
    <source>
        <strain evidence="3 4">ATCC 58844</strain>
    </source>
</reference>
<dbReference type="GO" id="GO:0007264">
    <property type="term" value="P:small GTPase-mediated signal transduction"/>
    <property type="evidence" value="ECO:0007669"/>
    <property type="project" value="TreeGrafter"/>
</dbReference>
<feature type="region of interest" description="Disordered" evidence="1">
    <location>
        <begin position="528"/>
        <end position="549"/>
    </location>
</feature>
<dbReference type="CDD" id="cd00159">
    <property type="entry name" value="RhoGAP"/>
    <property type="match status" value="1"/>
</dbReference>
<dbReference type="Pfam" id="PF13716">
    <property type="entry name" value="CRAL_TRIO_2"/>
    <property type="match status" value="1"/>
</dbReference>
<dbReference type="InterPro" id="IPR001251">
    <property type="entry name" value="CRAL-TRIO_dom"/>
</dbReference>
<evidence type="ECO:0000256" key="1">
    <source>
        <dbReference type="SAM" id="MobiDB-lite"/>
    </source>
</evidence>
<dbReference type="SMART" id="SM00324">
    <property type="entry name" value="RhoGAP"/>
    <property type="match status" value="1"/>
</dbReference>
<feature type="region of interest" description="Disordered" evidence="1">
    <location>
        <begin position="366"/>
        <end position="513"/>
    </location>
</feature>
<dbReference type="PANTHER" id="PTHR45808:SF2">
    <property type="entry name" value="RHO GTPASE-ACTIVATING PROTEIN 68F"/>
    <property type="match status" value="1"/>
</dbReference>
<dbReference type="RefSeq" id="XP_017986579.1">
    <property type="nucleotide sequence ID" value="XM_018131533.1"/>
</dbReference>
<accession>A0A109UY39</accession>
<organism evidence="3 4">
    <name type="scientific">Eremothecium sinecaudum</name>
    <dbReference type="NCBI Taxonomy" id="45286"/>
    <lineage>
        <taxon>Eukaryota</taxon>
        <taxon>Fungi</taxon>
        <taxon>Dikarya</taxon>
        <taxon>Ascomycota</taxon>
        <taxon>Saccharomycotina</taxon>
        <taxon>Saccharomycetes</taxon>
        <taxon>Saccharomycetales</taxon>
        <taxon>Saccharomycetaceae</taxon>
        <taxon>Eremothecium</taxon>
    </lineage>
</organism>
<feature type="compositionally biased region" description="Polar residues" evidence="1">
    <location>
        <begin position="464"/>
        <end position="487"/>
    </location>
</feature>
<sequence>MPTDIEVDINNIIFQSYSDDPTTGHAIYAFDSTYLPSAAEINDSDLYELLMETLMDKLVARLPHKPYSLVVFSSGFTSKDISWVEGIRMYSRLPKQVKTYLQKMYIVHESFFIRTVCQVLKNVMNIKFFNSGSTKETLVHVSSLSELAEHIDITTLRISLNVYLYDYEINDKITVTENLLDNSGNNLPHKVYRQLIFDKMFKRLQIEAPQTAHIFQKLGSFKKVNILLDVIDRRNYIDLSQWDIHSIATVFLHFIKNRSTPIFPIDSLTLPISDDIDYTFKHFALMMKMNGYYPLVAVVVPFFISLIENSEVTKHTCSSLSKCIAPAMCKEKLAVKNSGRLEDGIKFVGNVLLHFNDFKPRIEEMAGRRPRAKSHSSQQVPTYSPTRNSTTVHRSNSQKVSNPIKSSNFSGKMSSQTSPRLPRRLSLNERPTRGSLSVNNSPAKVVPQELPPRGSPRRPEMMSAPTSATTRANSPTSYKFKTNNTQRNVKRNDRSPHIQLRNTSSTISLQLSPSTQWAEGDAFSIPYCPSSGTGSDSPSDPTVSKARDNNAIITESSKKDKEYISLVQQLTLDRNEKIQSFDEELKMRKLKTTKGATLTKFSPNSYSDITTGNKVSRLAELYEERLLGLKIAGKIKEEDKRAGPV</sequence>
<dbReference type="Gene3D" id="3.40.525.10">
    <property type="entry name" value="CRAL-TRIO lipid binding domain"/>
    <property type="match status" value="1"/>
</dbReference>
<proteinExistence type="predicted"/>
<dbReference type="InterPro" id="IPR036865">
    <property type="entry name" value="CRAL-TRIO_dom_sf"/>
</dbReference>
<name>A0A109UY39_9SACH</name>
<dbReference type="AlphaFoldDB" id="A0A109UY39"/>
<keyword evidence="4" id="KW-1185">Reference proteome</keyword>
<dbReference type="InterPro" id="IPR008936">
    <property type="entry name" value="Rho_GTPase_activation_prot"/>
</dbReference>
<dbReference type="GeneID" id="28722788"/>
<gene>
    <name evidence="3" type="ORF">AW171_hschr31423</name>
</gene>
<evidence type="ECO:0000313" key="4">
    <source>
        <dbReference type="Proteomes" id="UP000243052"/>
    </source>
</evidence>
<feature type="compositionally biased region" description="Polar residues" evidence="1">
    <location>
        <begin position="500"/>
        <end position="513"/>
    </location>
</feature>
<dbReference type="Pfam" id="PF00620">
    <property type="entry name" value="RhoGAP"/>
    <property type="match status" value="1"/>
</dbReference>
<dbReference type="GO" id="GO:0005737">
    <property type="term" value="C:cytoplasm"/>
    <property type="evidence" value="ECO:0007669"/>
    <property type="project" value="TreeGrafter"/>
</dbReference>